<proteinExistence type="predicted"/>
<dbReference type="EMBL" id="LGRX02003795">
    <property type="protein sequence ID" value="KAK3281582.1"/>
    <property type="molecule type" value="Genomic_DNA"/>
</dbReference>
<organism evidence="2 3">
    <name type="scientific">Cymbomonas tetramitiformis</name>
    <dbReference type="NCBI Taxonomy" id="36881"/>
    <lineage>
        <taxon>Eukaryota</taxon>
        <taxon>Viridiplantae</taxon>
        <taxon>Chlorophyta</taxon>
        <taxon>Pyramimonadophyceae</taxon>
        <taxon>Pyramimonadales</taxon>
        <taxon>Pyramimonadaceae</taxon>
        <taxon>Cymbomonas</taxon>
    </lineage>
</organism>
<keyword evidence="1" id="KW-0472">Membrane</keyword>
<keyword evidence="1" id="KW-0812">Transmembrane</keyword>
<reference evidence="2 3" key="1">
    <citation type="journal article" date="2015" name="Genome Biol. Evol.">
        <title>Comparative Genomics of a Bacterivorous Green Alga Reveals Evolutionary Causalities and Consequences of Phago-Mixotrophic Mode of Nutrition.</title>
        <authorList>
            <person name="Burns J.A."/>
            <person name="Paasch A."/>
            <person name="Narechania A."/>
            <person name="Kim E."/>
        </authorList>
    </citation>
    <scope>NUCLEOTIDE SEQUENCE [LARGE SCALE GENOMIC DNA]</scope>
    <source>
        <strain evidence="2 3">PLY_AMNH</strain>
    </source>
</reference>
<evidence type="ECO:0000313" key="2">
    <source>
        <dbReference type="EMBL" id="KAK3281582.1"/>
    </source>
</evidence>
<protein>
    <submittedName>
        <fullName evidence="2">Uncharacterized protein</fullName>
    </submittedName>
</protein>
<keyword evidence="1" id="KW-1133">Transmembrane helix</keyword>
<accession>A0AAE0LDY9</accession>
<dbReference type="Proteomes" id="UP001190700">
    <property type="component" value="Unassembled WGS sequence"/>
</dbReference>
<evidence type="ECO:0000256" key="1">
    <source>
        <dbReference type="SAM" id="Phobius"/>
    </source>
</evidence>
<name>A0AAE0LDY9_9CHLO</name>
<keyword evidence="3" id="KW-1185">Reference proteome</keyword>
<comment type="caution">
    <text evidence="2">The sequence shown here is derived from an EMBL/GenBank/DDBJ whole genome shotgun (WGS) entry which is preliminary data.</text>
</comment>
<evidence type="ECO:0000313" key="3">
    <source>
        <dbReference type="Proteomes" id="UP001190700"/>
    </source>
</evidence>
<gene>
    <name evidence="2" type="ORF">CYMTET_10638</name>
</gene>
<feature type="transmembrane region" description="Helical" evidence="1">
    <location>
        <begin position="6"/>
        <end position="26"/>
    </location>
</feature>
<sequence>MFYYCYAILIFLITLKLLTAIIMIAYKSLKKTNDKEVIAGSRSLRVAGFPSLLQELFVDFSSFVLKKLKFAEKREALLDEYYSTERVMAILCEPKVLEGINMAAPWYRTENPFMLVQQRLSWAVCKEAMGVDAGRSLMVRFAKEKRLIVKAPLPAEVVDEVTNNFKKELANFQPKAGENGGKDSDLLAKIEAQGSQINDLQNMIQQVLSQQAGLAEVMLSSPQLIENQGSTSQR</sequence>
<dbReference type="AlphaFoldDB" id="A0AAE0LDY9"/>